<dbReference type="Pfam" id="PF00293">
    <property type="entry name" value="NUDIX"/>
    <property type="match status" value="1"/>
</dbReference>
<dbReference type="RefSeq" id="WP_229881354.1">
    <property type="nucleotide sequence ID" value="NZ_JBHSYM010000048.1"/>
</dbReference>
<dbReference type="InterPro" id="IPR015797">
    <property type="entry name" value="NUDIX_hydrolase-like_dom_sf"/>
</dbReference>
<evidence type="ECO:0000313" key="2">
    <source>
        <dbReference type="EMBL" id="MFC7014377.1"/>
    </source>
</evidence>
<dbReference type="Gene3D" id="3.90.79.10">
    <property type="entry name" value="Nucleoside Triphosphate Pyrophosphohydrolase"/>
    <property type="match status" value="1"/>
</dbReference>
<evidence type="ECO:0000313" key="3">
    <source>
        <dbReference type="Proteomes" id="UP001596409"/>
    </source>
</evidence>
<name>A0ABW2E6N9_9ACTN</name>
<dbReference type="Proteomes" id="UP001596409">
    <property type="component" value="Unassembled WGS sequence"/>
</dbReference>
<gene>
    <name evidence="2" type="ORF">ACFQMH_22165</name>
</gene>
<keyword evidence="3" id="KW-1185">Reference proteome</keyword>
<accession>A0ABW2E6N9</accession>
<dbReference type="SUPFAM" id="SSF55811">
    <property type="entry name" value="Nudix"/>
    <property type="match status" value="1"/>
</dbReference>
<comment type="caution">
    <text evidence="2">The sequence shown here is derived from an EMBL/GenBank/DDBJ whole genome shotgun (WGS) entry which is preliminary data.</text>
</comment>
<evidence type="ECO:0000259" key="1">
    <source>
        <dbReference type="Pfam" id="PF00293"/>
    </source>
</evidence>
<dbReference type="InterPro" id="IPR000086">
    <property type="entry name" value="NUDIX_hydrolase_dom"/>
</dbReference>
<reference evidence="3" key="1">
    <citation type="journal article" date="2019" name="Int. J. Syst. Evol. Microbiol.">
        <title>The Global Catalogue of Microorganisms (GCM) 10K type strain sequencing project: providing services to taxonomists for standard genome sequencing and annotation.</title>
        <authorList>
            <consortium name="The Broad Institute Genomics Platform"/>
            <consortium name="The Broad Institute Genome Sequencing Center for Infectious Disease"/>
            <person name="Wu L."/>
            <person name="Ma J."/>
        </authorList>
    </citation>
    <scope>NUCLEOTIDE SEQUENCE [LARGE SCALE GENOMIC DNA]</scope>
    <source>
        <strain evidence="3">JCM 4855</strain>
    </source>
</reference>
<dbReference type="EMBL" id="JBHSYM010000048">
    <property type="protein sequence ID" value="MFC7014377.1"/>
    <property type="molecule type" value="Genomic_DNA"/>
</dbReference>
<sequence>MQPIAAGLFRRAGTVYAAGCWHLPSGHLDGPQGDVVAALARETRGETGVLVDAADVRAVVTVHHRPPRRRCTGRFFFEARRWPGAPRVMEPAVCPRHGPARGCATACAAILSARASAVAWATATSSR</sequence>
<proteinExistence type="predicted"/>
<protein>
    <submittedName>
        <fullName evidence="2">NUDIX domain-containing protein</fullName>
    </submittedName>
</protein>
<organism evidence="2 3">
    <name type="scientific">Streptomyces viridiviolaceus</name>
    <dbReference type="NCBI Taxonomy" id="68282"/>
    <lineage>
        <taxon>Bacteria</taxon>
        <taxon>Bacillati</taxon>
        <taxon>Actinomycetota</taxon>
        <taxon>Actinomycetes</taxon>
        <taxon>Kitasatosporales</taxon>
        <taxon>Streptomycetaceae</taxon>
        <taxon>Streptomyces</taxon>
    </lineage>
</organism>
<feature type="domain" description="Nudix hydrolase" evidence="1">
    <location>
        <begin position="9"/>
        <end position="84"/>
    </location>
</feature>